<accession>A0A3E5E970</accession>
<keyword evidence="1" id="KW-0812">Transmembrane</keyword>
<dbReference type="EMBL" id="QRVA01000005">
    <property type="protein sequence ID" value="RGS18171.1"/>
    <property type="molecule type" value="Genomic_DNA"/>
</dbReference>
<proteinExistence type="predicted"/>
<keyword evidence="1" id="KW-0472">Membrane</keyword>
<organism evidence="2 3">
    <name type="scientific">Segatella copri</name>
    <dbReference type="NCBI Taxonomy" id="165179"/>
    <lineage>
        <taxon>Bacteria</taxon>
        <taxon>Pseudomonadati</taxon>
        <taxon>Bacteroidota</taxon>
        <taxon>Bacteroidia</taxon>
        <taxon>Bacteroidales</taxon>
        <taxon>Prevotellaceae</taxon>
        <taxon>Segatella</taxon>
    </lineage>
</organism>
<dbReference type="RefSeq" id="WP_117586376.1">
    <property type="nucleotide sequence ID" value="NZ_QRVA01000005.1"/>
</dbReference>
<name>A0A3E5E970_9BACT</name>
<evidence type="ECO:0000313" key="2">
    <source>
        <dbReference type="EMBL" id="RGS18171.1"/>
    </source>
</evidence>
<feature type="transmembrane region" description="Helical" evidence="1">
    <location>
        <begin position="70"/>
        <end position="89"/>
    </location>
</feature>
<gene>
    <name evidence="2" type="ORF">DWY11_03790</name>
</gene>
<protein>
    <submittedName>
        <fullName evidence="2">Uncharacterized protein</fullName>
    </submittedName>
</protein>
<sequence length="152" mass="17671">MGEFFGSIYCWFEDVFGLELANYLWGNVSPDQQTNMYVPIGFTMLVVSLLVCLLYYYIIDHPKLAKWWGWLIFLGSNAIANFLIGWKWVLRHYYLGYMVGIDSSTKKDYDLNISYGDMLCFGFANMLLAILVFGILSLLMKWWSKNSSNSPF</sequence>
<evidence type="ECO:0000313" key="3">
    <source>
        <dbReference type="Proteomes" id="UP000283872"/>
    </source>
</evidence>
<keyword evidence="1" id="KW-1133">Transmembrane helix</keyword>
<feature type="transmembrane region" description="Helical" evidence="1">
    <location>
        <begin position="113"/>
        <end position="139"/>
    </location>
</feature>
<comment type="caution">
    <text evidence="2">The sequence shown here is derived from an EMBL/GenBank/DDBJ whole genome shotgun (WGS) entry which is preliminary data.</text>
</comment>
<evidence type="ECO:0000256" key="1">
    <source>
        <dbReference type="SAM" id="Phobius"/>
    </source>
</evidence>
<feature type="transmembrane region" description="Helical" evidence="1">
    <location>
        <begin position="36"/>
        <end position="58"/>
    </location>
</feature>
<reference evidence="2 3" key="1">
    <citation type="submission" date="2018-08" db="EMBL/GenBank/DDBJ databases">
        <title>A genome reference for cultivated species of the human gut microbiota.</title>
        <authorList>
            <person name="Zou Y."/>
            <person name="Xue W."/>
            <person name="Luo G."/>
        </authorList>
    </citation>
    <scope>NUCLEOTIDE SEQUENCE [LARGE SCALE GENOMIC DNA]</scope>
    <source>
        <strain evidence="2 3">AF24-12</strain>
    </source>
</reference>
<dbReference type="Proteomes" id="UP000283872">
    <property type="component" value="Unassembled WGS sequence"/>
</dbReference>
<dbReference type="AlphaFoldDB" id="A0A3E5E970"/>